<feature type="region of interest" description="Disordered" evidence="1">
    <location>
        <begin position="57"/>
        <end position="76"/>
    </location>
</feature>
<feature type="compositionally biased region" description="Polar residues" evidence="1">
    <location>
        <begin position="57"/>
        <end position="66"/>
    </location>
</feature>
<sequence length="108" mass="11903">MGTAASLIPTQAALASTNPCQQKRLALSLVLSLFPAQMLGIQSQAFRASLRRLPEHSQSSTMTVYTAQEREKRDNRTILPHQLHAGDIARSLFRTSSHSPSFSAARRK</sequence>
<evidence type="ECO:0000256" key="1">
    <source>
        <dbReference type="SAM" id="MobiDB-lite"/>
    </source>
</evidence>
<reference evidence="2 3" key="1">
    <citation type="journal article" date="2021" name="Nat. Commun.">
        <title>Genetic determinants of endophytism in the Arabidopsis root mycobiome.</title>
        <authorList>
            <person name="Mesny F."/>
            <person name="Miyauchi S."/>
            <person name="Thiergart T."/>
            <person name="Pickel B."/>
            <person name="Atanasova L."/>
            <person name="Karlsson M."/>
            <person name="Huettel B."/>
            <person name="Barry K.W."/>
            <person name="Haridas S."/>
            <person name="Chen C."/>
            <person name="Bauer D."/>
            <person name="Andreopoulos W."/>
            <person name="Pangilinan J."/>
            <person name="LaButti K."/>
            <person name="Riley R."/>
            <person name="Lipzen A."/>
            <person name="Clum A."/>
            <person name="Drula E."/>
            <person name="Henrissat B."/>
            <person name="Kohler A."/>
            <person name="Grigoriev I.V."/>
            <person name="Martin F.M."/>
            <person name="Hacquard S."/>
        </authorList>
    </citation>
    <scope>NUCLEOTIDE SEQUENCE [LARGE SCALE GENOMIC DNA]</scope>
    <source>
        <strain evidence="2 3">MPI-SDFR-AT-0080</strain>
    </source>
</reference>
<protein>
    <recommendedName>
        <fullName evidence="4">Secreted protein</fullName>
    </recommendedName>
</protein>
<comment type="caution">
    <text evidence="2">The sequence shown here is derived from an EMBL/GenBank/DDBJ whole genome shotgun (WGS) entry which is preliminary data.</text>
</comment>
<evidence type="ECO:0008006" key="4">
    <source>
        <dbReference type="Google" id="ProtNLM"/>
    </source>
</evidence>
<gene>
    <name evidence="2" type="ORF">B0J12DRAFT_653134</name>
</gene>
<dbReference type="EMBL" id="JAGTJR010000007">
    <property type="protein sequence ID" value="KAH7057016.1"/>
    <property type="molecule type" value="Genomic_DNA"/>
</dbReference>
<proteinExistence type="predicted"/>
<dbReference type="Proteomes" id="UP000774617">
    <property type="component" value="Unassembled WGS sequence"/>
</dbReference>
<keyword evidence="3" id="KW-1185">Reference proteome</keyword>
<accession>A0ABQ8GL24</accession>
<evidence type="ECO:0000313" key="3">
    <source>
        <dbReference type="Proteomes" id="UP000774617"/>
    </source>
</evidence>
<organism evidence="2 3">
    <name type="scientific">Macrophomina phaseolina</name>
    <dbReference type="NCBI Taxonomy" id="35725"/>
    <lineage>
        <taxon>Eukaryota</taxon>
        <taxon>Fungi</taxon>
        <taxon>Dikarya</taxon>
        <taxon>Ascomycota</taxon>
        <taxon>Pezizomycotina</taxon>
        <taxon>Dothideomycetes</taxon>
        <taxon>Dothideomycetes incertae sedis</taxon>
        <taxon>Botryosphaeriales</taxon>
        <taxon>Botryosphaeriaceae</taxon>
        <taxon>Macrophomina</taxon>
    </lineage>
</organism>
<name>A0ABQ8GL24_9PEZI</name>
<evidence type="ECO:0000313" key="2">
    <source>
        <dbReference type="EMBL" id="KAH7057016.1"/>
    </source>
</evidence>